<keyword evidence="1" id="KW-0732">Signal</keyword>
<name>Q5NY90_AROAE</name>
<evidence type="ECO:0008006" key="4">
    <source>
        <dbReference type="Google" id="ProtNLM"/>
    </source>
</evidence>
<evidence type="ECO:0000256" key="1">
    <source>
        <dbReference type="SAM" id="SignalP"/>
    </source>
</evidence>
<sequence>MALRVRQRSVSRLPAAWALFPKLAHAITHCPLDGTHAPWNESLKQTKQERPRAEVRLPWRLNRLALNPDASRFTATSPAVPGRPIGG</sequence>
<reference evidence="2 3" key="1">
    <citation type="journal article" date="2005" name="Arch. Microbiol.">
        <title>The genome sequence of an anaerobic aromatic-degrading denitrifying bacterium, strain EbN1.</title>
        <authorList>
            <person name="Rabus R."/>
            <person name="Kube M."/>
            <person name="Heider J."/>
            <person name="Beck A."/>
            <person name="Heitmann K."/>
            <person name="Widdel F."/>
            <person name="Reinhardt R."/>
        </authorList>
    </citation>
    <scope>NUCLEOTIDE SEQUENCE [LARGE SCALE GENOMIC DNA]</scope>
    <source>
        <strain evidence="2 3">EbN1</strain>
    </source>
</reference>
<dbReference type="STRING" id="76114.ebA6728"/>
<accession>Q5NY90</accession>
<dbReference type="AlphaFoldDB" id="Q5NY90"/>
<evidence type="ECO:0000313" key="3">
    <source>
        <dbReference type="Proteomes" id="UP000006552"/>
    </source>
</evidence>
<dbReference type="HOGENOM" id="CLU_2476618_0_0_4"/>
<keyword evidence="3" id="KW-1185">Reference proteome</keyword>
<evidence type="ECO:0000313" key="2">
    <source>
        <dbReference type="EMBL" id="CAI09974.1"/>
    </source>
</evidence>
<dbReference type="KEGG" id="eba:ebA6728"/>
<dbReference type="Proteomes" id="UP000006552">
    <property type="component" value="Chromosome"/>
</dbReference>
<feature type="chain" id="PRO_5004260587" description="Transposase" evidence="1">
    <location>
        <begin position="27"/>
        <end position="87"/>
    </location>
</feature>
<dbReference type="EMBL" id="CR555306">
    <property type="protein sequence ID" value="CAI09974.1"/>
    <property type="molecule type" value="Genomic_DNA"/>
</dbReference>
<gene>
    <name evidence="2" type="ORF">ebA6728</name>
</gene>
<organism evidence="2 3">
    <name type="scientific">Aromatoleum aromaticum (strain DSM 19018 / LMG 30748 / EbN1)</name>
    <name type="common">Azoarcus sp. (strain EbN1)</name>
    <dbReference type="NCBI Taxonomy" id="76114"/>
    <lineage>
        <taxon>Bacteria</taxon>
        <taxon>Pseudomonadati</taxon>
        <taxon>Pseudomonadota</taxon>
        <taxon>Betaproteobacteria</taxon>
        <taxon>Rhodocyclales</taxon>
        <taxon>Rhodocyclaceae</taxon>
        <taxon>Aromatoleum</taxon>
    </lineage>
</organism>
<protein>
    <recommendedName>
        <fullName evidence="4">Transposase</fullName>
    </recommendedName>
</protein>
<feature type="signal peptide" evidence="1">
    <location>
        <begin position="1"/>
        <end position="26"/>
    </location>
</feature>
<proteinExistence type="predicted"/>